<sequence length="319" mass="35466">MSTVERPAADRTGDSSPTVGPVPAPPAGAARAGRPQDRPRRRRHRRGRVAAWVRVIILSVGCFTVLMPVVWMVLTSLKTADQVLVMPPVWFFTPQWHNYVDVLTLVPFQRYILNTATIVGLVVLGTLLSCSFCAYGFARLRAPGKKVIFAVLMGTLMLPSTVTLVPTYIVFNNLGWLNTFKPLILPAFFGSAFFIFLFRQFFLGIPRELEEAARIDGASYFRIWWSLFLPLSWPVIATVTVFTFVGAYNDFFGPVIYLSDESKYTIAVALSYFSGSPRIGPQMHLTMAATTIAALPSVIVFLLAQRYFIRGIAVSGINK</sequence>
<keyword evidence="6 7" id="KW-0472">Membrane</keyword>
<name>A0A7W3IUF6_9ACTN</name>
<feature type="region of interest" description="Disordered" evidence="8">
    <location>
        <begin position="1"/>
        <end position="43"/>
    </location>
</feature>
<evidence type="ECO:0000256" key="5">
    <source>
        <dbReference type="ARBA" id="ARBA00022989"/>
    </source>
</evidence>
<keyword evidence="2 7" id="KW-0813">Transport</keyword>
<dbReference type="GO" id="GO:0005886">
    <property type="term" value="C:plasma membrane"/>
    <property type="evidence" value="ECO:0007669"/>
    <property type="project" value="UniProtKB-SubCell"/>
</dbReference>
<keyword evidence="3" id="KW-1003">Cell membrane</keyword>
<evidence type="ECO:0000256" key="1">
    <source>
        <dbReference type="ARBA" id="ARBA00004651"/>
    </source>
</evidence>
<organism evidence="10 11">
    <name type="scientific">Microlunatus kandeliicorticis</name>
    <dbReference type="NCBI Taxonomy" id="1759536"/>
    <lineage>
        <taxon>Bacteria</taxon>
        <taxon>Bacillati</taxon>
        <taxon>Actinomycetota</taxon>
        <taxon>Actinomycetes</taxon>
        <taxon>Propionibacteriales</taxon>
        <taxon>Propionibacteriaceae</taxon>
        <taxon>Microlunatus</taxon>
    </lineage>
</organism>
<feature type="transmembrane region" description="Helical" evidence="7">
    <location>
        <begin position="223"/>
        <end position="248"/>
    </location>
</feature>
<dbReference type="SUPFAM" id="SSF161098">
    <property type="entry name" value="MetI-like"/>
    <property type="match status" value="1"/>
</dbReference>
<dbReference type="InterPro" id="IPR035906">
    <property type="entry name" value="MetI-like_sf"/>
</dbReference>
<evidence type="ECO:0000313" key="11">
    <source>
        <dbReference type="Proteomes" id="UP000523079"/>
    </source>
</evidence>
<dbReference type="InterPro" id="IPR000515">
    <property type="entry name" value="MetI-like"/>
</dbReference>
<proteinExistence type="inferred from homology"/>
<dbReference type="GO" id="GO:0055085">
    <property type="term" value="P:transmembrane transport"/>
    <property type="evidence" value="ECO:0007669"/>
    <property type="project" value="InterPro"/>
</dbReference>
<feature type="transmembrane region" description="Helical" evidence="7">
    <location>
        <begin position="147"/>
        <end position="171"/>
    </location>
</feature>
<dbReference type="PROSITE" id="PS50928">
    <property type="entry name" value="ABC_TM1"/>
    <property type="match status" value="1"/>
</dbReference>
<keyword evidence="4 7" id="KW-0812">Transmembrane</keyword>
<protein>
    <submittedName>
        <fullName evidence="10">Multiple sugar transport system permease protein/sn-glycerol 3-phosphate transport system permease protein</fullName>
    </submittedName>
</protein>
<dbReference type="RefSeq" id="WP_182561008.1">
    <property type="nucleotide sequence ID" value="NZ_JACGWT010000005.1"/>
</dbReference>
<dbReference type="Proteomes" id="UP000523079">
    <property type="component" value="Unassembled WGS sequence"/>
</dbReference>
<evidence type="ECO:0000256" key="4">
    <source>
        <dbReference type="ARBA" id="ARBA00022692"/>
    </source>
</evidence>
<dbReference type="CDD" id="cd06261">
    <property type="entry name" value="TM_PBP2"/>
    <property type="match status" value="1"/>
</dbReference>
<keyword evidence="10" id="KW-0762">Sugar transport</keyword>
<dbReference type="Pfam" id="PF00528">
    <property type="entry name" value="BPD_transp_1"/>
    <property type="match status" value="1"/>
</dbReference>
<feature type="domain" description="ABC transmembrane type-1" evidence="9">
    <location>
        <begin position="112"/>
        <end position="304"/>
    </location>
</feature>
<feature type="transmembrane region" description="Helical" evidence="7">
    <location>
        <begin position="111"/>
        <end position="135"/>
    </location>
</feature>
<dbReference type="EMBL" id="JACGWT010000005">
    <property type="protein sequence ID" value="MBA8795380.1"/>
    <property type="molecule type" value="Genomic_DNA"/>
</dbReference>
<dbReference type="PANTHER" id="PTHR43744:SF8">
    <property type="entry name" value="SN-GLYCEROL-3-PHOSPHATE TRANSPORT SYSTEM PERMEASE PROTEIN UGPE"/>
    <property type="match status" value="1"/>
</dbReference>
<dbReference type="AlphaFoldDB" id="A0A7W3IUF6"/>
<comment type="caution">
    <text evidence="10">The sequence shown here is derived from an EMBL/GenBank/DDBJ whole genome shotgun (WGS) entry which is preliminary data.</text>
</comment>
<evidence type="ECO:0000256" key="7">
    <source>
        <dbReference type="RuleBase" id="RU363032"/>
    </source>
</evidence>
<reference evidence="10 11" key="1">
    <citation type="submission" date="2020-07" db="EMBL/GenBank/DDBJ databases">
        <title>Sequencing the genomes of 1000 actinobacteria strains.</title>
        <authorList>
            <person name="Klenk H.-P."/>
        </authorList>
    </citation>
    <scope>NUCLEOTIDE SEQUENCE [LARGE SCALE GENOMIC DNA]</scope>
    <source>
        <strain evidence="10 11">DSM 100723</strain>
    </source>
</reference>
<evidence type="ECO:0000256" key="6">
    <source>
        <dbReference type="ARBA" id="ARBA00023136"/>
    </source>
</evidence>
<evidence type="ECO:0000256" key="2">
    <source>
        <dbReference type="ARBA" id="ARBA00022448"/>
    </source>
</evidence>
<feature type="transmembrane region" description="Helical" evidence="7">
    <location>
        <begin position="49"/>
        <end position="74"/>
    </location>
</feature>
<comment type="subcellular location">
    <subcellularLocation>
        <location evidence="1 7">Cell membrane</location>
        <topology evidence="1 7">Multi-pass membrane protein</topology>
    </subcellularLocation>
</comment>
<dbReference type="Gene3D" id="1.10.3720.10">
    <property type="entry name" value="MetI-like"/>
    <property type="match status" value="1"/>
</dbReference>
<comment type="similarity">
    <text evidence="7">Belongs to the binding-protein-dependent transport system permease family.</text>
</comment>
<gene>
    <name evidence="10" type="ORF">FHX74_003016</name>
</gene>
<feature type="transmembrane region" description="Helical" evidence="7">
    <location>
        <begin position="283"/>
        <end position="304"/>
    </location>
</feature>
<evidence type="ECO:0000256" key="8">
    <source>
        <dbReference type="SAM" id="MobiDB-lite"/>
    </source>
</evidence>
<accession>A0A7W3IUF6</accession>
<keyword evidence="11" id="KW-1185">Reference proteome</keyword>
<evidence type="ECO:0000313" key="10">
    <source>
        <dbReference type="EMBL" id="MBA8795380.1"/>
    </source>
</evidence>
<evidence type="ECO:0000256" key="3">
    <source>
        <dbReference type="ARBA" id="ARBA00022475"/>
    </source>
</evidence>
<dbReference type="PANTHER" id="PTHR43744">
    <property type="entry name" value="ABC TRANSPORTER PERMEASE PROTEIN MG189-RELATED-RELATED"/>
    <property type="match status" value="1"/>
</dbReference>
<feature type="transmembrane region" description="Helical" evidence="7">
    <location>
        <begin position="183"/>
        <end position="202"/>
    </location>
</feature>
<evidence type="ECO:0000259" key="9">
    <source>
        <dbReference type="PROSITE" id="PS50928"/>
    </source>
</evidence>
<keyword evidence="5 7" id="KW-1133">Transmembrane helix</keyword>